<evidence type="ECO:0000313" key="2">
    <source>
        <dbReference type="Proteomes" id="UP001189624"/>
    </source>
</evidence>
<name>A0AA86SWA5_9FABA</name>
<protein>
    <submittedName>
        <fullName evidence="1">Uncharacterized protein</fullName>
    </submittedName>
</protein>
<keyword evidence="2" id="KW-1185">Reference proteome</keyword>
<sequence>VYLQHVCIFGKGEKIYKCGTSQKRARPNALIFNLKRVGRFTRMGHYRDEHDCDTLILNLERVR</sequence>
<dbReference type="Gramene" id="rna-AYBTSS11_LOCUS21848">
    <property type="protein sequence ID" value="CAJ1968681.1"/>
    <property type="gene ID" value="gene-AYBTSS11_LOCUS21848"/>
</dbReference>
<dbReference type="AlphaFoldDB" id="A0AA86SWA5"/>
<organism evidence="1 2">
    <name type="scientific">Sphenostylis stenocarpa</name>
    <dbReference type="NCBI Taxonomy" id="92480"/>
    <lineage>
        <taxon>Eukaryota</taxon>
        <taxon>Viridiplantae</taxon>
        <taxon>Streptophyta</taxon>
        <taxon>Embryophyta</taxon>
        <taxon>Tracheophyta</taxon>
        <taxon>Spermatophyta</taxon>
        <taxon>Magnoliopsida</taxon>
        <taxon>eudicotyledons</taxon>
        <taxon>Gunneridae</taxon>
        <taxon>Pentapetalae</taxon>
        <taxon>rosids</taxon>
        <taxon>fabids</taxon>
        <taxon>Fabales</taxon>
        <taxon>Fabaceae</taxon>
        <taxon>Papilionoideae</taxon>
        <taxon>50 kb inversion clade</taxon>
        <taxon>NPAAA clade</taxon>
        <taxon>indigoferoid/millettioid clade</taxon>
        <taxon>Phaseoleae</taxon>
        <taxon>Sphenostylis</taxon>
    </lineage>
</organism>
<evidence type="ECO:0000313" key="1">
    <source>
        <dbReference type="EMBL" id="CAJ1968681.1"/>
    </source>
</evidence>
<accession>A0AA86SWA5</accession>
<dbReference type="Proteomes" id="UP001189624">
    <property type="component" value="Chromosome 7"/>
</dbReference>
<proteinExistence type="predicted"/>
<gene>
    <name evidence="1" type="ORF">AYBTSS11_LOCUS21848</name>
</gene>
<reference evidence="1" key="1">
    <citation type="submission" date="2023-10" db="EMBL/GenBank/DDBJ databases">
        <authorList>
            <person name="Domelevo Entfellner J.-B."/>
        </authorList>
    </citation>
    <scope>NUCLEOTIDE SEQUENCE</scope>
</reference>
<feature type="non-terminal residue" evidence="1">
    <location>
        <position position="1"/>
    </location>
</feature>
<dbReference type="EMBL" id="OY731404">
    <property type="protein sequence ID" value="CAJ1968681.1"/>
    <property type="molecule type" value="Genomic_DNA"/>
</dbReference>